<sequence length="113" mass="11836">MHSSPVLAAALAAFFGLSSALALPSDVDTRNVIQPDVAIIARASSAINAAIQTLPTLSPSSWSPVLTSPFTCRSPPQDILDGFYDQVNALQGQPTSFYTGAAWRAQDSGILCE</sequence>
<accession>M2UVY0</accession>
<dbReference type="Proteomes" id="UP000016936">
    <property type="component" value="Unassembled WGS sequence"/>
</dbReference>
<feature type="chain" id="PRO_5004027123" description="Ecp2 effector protein domain-containing protein" evidence="1">
    <location>
        <begin position="23"/>
        <end position="113"/>
    </location>
</feature>
<protein>
    <recommendedName>
        <fullName evidence="4">Ecp2 effector protein domain-containing protein</fullName>
    </recommendedName>
</protein>
<feature type="signal peptide" evidence="1">
    <location>
        <begin position="1"/>
        <end position="22"/>
    </location>
</feature>
<dbReference type="InterPro" id="IPR036188">
    <property type="entry name" value="FAD/NAD-bd_sf"/>
</dbReference>
<evidence type="ECO:0000313" key="2">
    <source>
        <dbReference type="EMBL" id="EMD91998.1"/>
    </source>
</evidence>
<reference evidence="3" key="2">
    <citation type="journal article" date="2013" name="PLoS Genet.">
        <title>Comparative genome structure, secondary metabolite, and effector coding capacity across Cochliobolus pathogens.</title>
        <authorList>
            <person name="Condon B.J."/>
            <person name="Leng Y."/>
            <person name="Wu D."/>
            <person name="Bushley K.E."/>
            <person name="Ohm R.A."/>
            <person name="Otillar R."/>
            <person name="Martin J."/>
            <person name="Schackwitz W."/>
            <person name="Grimwood J."/>
            <person name="MohdZainudin N."/>
            <person name="Xue C."/>
            <person name="Wang R."/>
            <person name="Manning V.A."/>
            <person name="Dhillon B."/>
            <person name="Tu Z.J."/>
            <person name="Steffenson B.J."/>
            <person name="Salamov A."/>
            <person name="Sun H."/>
            <person name="Lowry S."/>
            <person name="LaButti K."/>
            <person name="Han J."/>
            <person name="Copeland A."/>
            <person name="Lindquist E."/>
            <person name="Barry K."/>
            <person name="Schmutz J."/>
            <person name="Baker S.E."/>
            <person name="Ciuffetti L.M."/>
            <person name="Grigoriev I.V."/>
            <person name="Zhong S."/>
            <person name="Turgeon B.G."/>
        </authorList>
    </citation>
    <scope>NUCLEOTIDE SEQUENCE [LARGE SCALE GENOMIC DNA]</scope>
    <source>
        <strain evidence="3">C5 / ATCC 48332 / race O</strain>
    </source>
</reference>
<gene>
    <name evidence="2" type="ORF">COCHEDRAFT_1213092</name>
</gene>
<evidence type="ECO:0000256" key="1">
    <source>
        <dbReference type="SAM" id="SignalP"/>
    </source>
</evidence>
<keyword evidence="1" id="KW-0732">Signal</keyword>
<organism evidence="2 3">
    <name type="scientific">Cochliobolus heterostrophus (strain C5 / ATCC 48332 / race O)</name>
    <name type="common">Southern corn leaf blight fungus</name>
    <name type="synonym">Bipolaris maydis</name>
    <dbReference type="NCBI Taxonomy" id="701091"/>
    <lineage>
        <taxon>Eukaryota</taxon>
        <taxon>Fungi</taxon>
        <taxon>Dikarya</taxon>
        <taxon>Ascomycota</taxon>
        <taxon>Pezizomycotina</taxon>
        <taxon>Dothideomycetes</taxon>
        <taxon>Pleosporomycetidae</taxon>
        <taxon>Pleosporales</taxon>
        <taxon>Pleosporineae</taxon>
        <taxon>Pleosporaceae</taxon>
        <taxon>Bipolaris</taxon>
    </lineage>
</organism>
<dbReference type="HOGENOM" id="CLU_2133266_0_0_1"/>
<name>M2UVY0_COCH5</name>
<dbReference type="EMBL" id="KB445575">
    <property type="protein sequence ID" value="EMD91998.1"/>
    <property type="molecule type" value="Genomic_DNA"/>
</dbReference>
<proteinExistence type="predicted"/>
<keyword evidence="3" id="KW-1185">Reference proteome</keyword>
<dbReference type="AlphaFoldDB" id="M2UVY0"/>
<evidence type="ECO:0008006" key="4">
    <source>
        <dbReference type="Google" id="ProtNLM"/>
    </source>
</evidence>
<dbReference type="Gene3D" id="3.50.50.60">
    <property type="entry name" value="FAD/NAD(P)-binding domain"/>
    <property type="match status" value="1"/>
</dbReference>
<evidence type="ECO:0000313" key="3">
    <source>
        <dbReference type="Proteomes" id="UP000016936"/>
    </source>
</evidence>
<reference evidence="2 3" key="1">
    <citation type="journal article" date="2012" name="PLoS Pathog.">
        <title>Diverse lifestyles and strategies of plant pathogenesis encoded in the genomes of eighteen Dothideomycetes fungi.</title>
        <authorList>
            <person name="Ohm R.A."/>
            <person name="Feau N."/>
            <person name="Henrissat B."/>
            <person name="Schoch C.L."/>
            <person name="Horwitz B.A."/>
            <person name="Barry K.W."/>
            <person name="Condon B.J."/>
            <person name="Copeland A.C."/>
            <person name="Dhillon B."/>
            <person name="Glaser F."/>
            <person name="Hesse C.N."/>
            <person name="Kosti I."/>
            <person name="LaButti K."/>
            <person name="Lindquist E.A."/>
            <person name="Lucas S."/>
            <person name="Salamov A.A."/>
            <person name="Bradshaw R.E."/>
            <person name="Ciuffetti L."/>
            <person name="Hamelin R.C."/>
            <person name="Kema G.H.J."/>
            <person name="Lawrence C."/>
            <person name="Scott J.A."/>
            <person name="Spatafora J.W."/>
            <person name="Turgeon B.G."/>
            <person name="de Wit P.J.G.M."/>
            <person name="Zhong S."/>
            <person name="Goodwin S.B."/>
            <person name="Grigoriev I.V."/>
        </authorList>
    </citation>
    <scope>NUCLEOTIDE SEQUENCE [LARGE SCALE GENOMIC DNA]</scope>
    <source>
        <strain evidence="3">C5 / ATCC 48332 / race O</strain>
    </source>
</reference>